<dbReference type="Pfam" id="PF00106">
    <property type="entry name" value="adh_short"/>
    <property type="match status" value="1"/>
</dbReference>
<dbReference type="SUPFAM" id="SSF51735">
    <property type="entry name" value="NAD(P)-binding Rossmann-fold domains"/>
    <property type="match status" value="1"/>
</dbReference>
<name>A0A6A6C139_ZASCE</name>
<proteinExistence type="predicted"/>
<dbReference type="Proteomes" id="UP000799537">
    <property type="component" value="Unassembled WGS sequence"/>
</dbReference>
<dbReference type="GO" id="GO:0016491">
    <property type="term" value="F:oxidoreductase activity"/>
    <property type="evidence" value="ECO:0007669"/>
    <property type="project" value="UniProtKB-KW"/>
</dbReference>
<dbReference type="RefSeq" id="XP_033660867.1">
    <property type="nucleotide sequence ID" value="XM_033814458.1"/>
</dbReference>
<dbReference type="PANTHER" id="PTHR43157">
    <property type="entry name" value="PHOSPHATIDYLINOSITOL-GLYCAN BIOSYNTHESIS CLASS F PROTEIN-RELATED"/>
    <property type="match status" value="1"/>
</dbReference>
<dbReference type="InterPro" id="IPR002347">
    <property type="entry name" value="SDR_fam"/>
</dbReference>
<keyword evidence="3" id="KW-1185">Reference proteome</keyword>
<keyword evidence="1" id="KW-0560">Oxidoreductase</keyword>
<gene>
    <name evidence="2" type="ORF">M409DRAFT_60381</name>
</gene>
<dbReference type="OrthoDB" id="542013at2759"/>
<evidence type="ECO:0008006" key="4">
    <source>
        <dbReference type="Google" id="ProtNLM"/>
    </source>
</evidence>
<evidence type="ECO:0000313" key="2">
    <source>
        <dbReference type="EMBL" id="KAF2159978.1"/>
    </source>
</evidence>
<dbReference type="InterPro" id="IPR036291">
    <property type="entry name" value="NAD(P)-bd_dom_sf"/>
</dbReference>
<dbReference type="Gene3D" id="3.40.50.720">
    <property type="entry name" value="NAD(P)-binding Rossmann-like Domain"/>
    <property type="match status" value="1"/>
</dbReference>
<evidence type="ECO:0000256" key="1">
    <source>
        <dbReference type="ARBA" id="ARBA00023002"/>
    </source>
</evidence>
<organism evidence="2 3">
    <name type="scientific">Zasmidium cellare ATCC 36951</name>
    <dbReference type="NCBI Taxonomy" id="1080233"/>
    <lineage>
        <taxon>Eukaryota</taxon>
        <taxon>Fungi</taxon>
        <taxon>Dikarya</taxon>
        <taxon>Ascomycota</taxon>
        <taxon>Pezizomycotina</taxon>
        <taxon>Dothideomycetes</taxon>
        <taxon>Dothideomycetidae</taxon>
        <taxon>Mycosphaerellales</taxon>
        <taxon>Mycosphaerellaceae</taxon>
        <taxon>Zasmidium</taxon>
    </lineage>
</organism>
<dbReference type="PRINTS" id="PR00081">
    <property type="entry name" value="GDHRDH"/>
</dbReference>
<reference evidence="2" key="1">
    <citation type="journal article" date="2020" name="Stud. Mycol.">
        <title>101 Dothideomycetes genomes: a test case for predicting lifestyles and emergence of pathogens.</title>
        <authorList>
            <person name="Haridas S."/>
            <person name="Albert R."/>
            <person name="Binder M."/>
            <person name="Bloem J."/>
            <person name="Labutti K."/>
            <person name="Salamov A."/>
            <person name="Andreopoulos B."/>
            <person name="Baker S."/>
            <person name="Barry K."/>
            <person name="Bills G."/>
            <person name="Bluhm B."/>
            <person name="Cannon C."/>
            <person name="Castanera R."/>
            <person name="Culley D."/>
            <person name="Daum C."/>
            <person name="Ezra D."/>
            <person name="Gonzalez J."/>
            <person name="Henrissat B."/>
            <person name="Kuo A."/>
            <person name="Liang C."/>
            <person name="Lipzen A."/>
            <person name="Lutzoni F."/>
            <person name="Magnuson J."/>
            <person name="Mondo S."/>
            <person name="Nolan M."/>
            <person name="Ohm R."/>
            <person name="Pangilinan J."/>
            <person name="Park H.-J."/>
            <person name="Ramirez L."/>
            <person name="Alfaro M."/>
            <person name="Sun H."/>
            <person name="Tritt A."/>
            <person name="Yoshinaga Y."/>
            <person name="Zwiers L.-H."/>
            <person name="Turgeon B."/>
            <person name="Goodwin S."/>
            <person name="Spatafora J."/>
            <person name="Crous P."/>
            <person name="Grigoriev I."/>
        </authorList>
    </citation>
    <scope>NUCLEOTIDE SEQUENCE</scope>
    <source>
        <strain evidence="2">ATCC 36951</strain>
    </source>
</reference>
<dbReference type="PANTHER" id="PTHR43157:SF22">
    <property type="entry name" value="SHORT-CHAIN DEHYDROGENASE_REDUCTASE PHMF"/>
    <property type="match status" value="1"/>
</dbReference>
<protein>
    <recommendedName>
        <fullName evidence="4">Short-chain dehydrogenase/reductase family protein</fullName>
    </recommendedName>
</protein>
<evidence type="ECO:0000313" key="3">
    <source>
        <dbReference type="Proteomes" id="UP000799537"/>
    </source>
</evidence>
<dbReference type="EMBL" id="ML993631">
    <property type="protein sequence ID" value="KAF2159978.1"/>
    <property type="molecule type" value="Genomic_DNA"/>
</dbReference>
<sequence>MAAMIRDRISPPTDVKPSFKGRNVLVTGSNVGMGFEAAVKFAALGAERLILGVRSLKKGEDAKAEIERRTGKKGVVEVWRLDMGDYESIKAFAKRVDSELEHLDVACLNAGVAHFEYETSQYGWDATLQINTISTALLSTLLLPKLKASKTGGSVPLLQLVSSNAHVYVASVKDGARKADSPLQFYSDRENFNGFPQYAISKLFLQFVQAGLIKSLGPVEKAGVEVVTICPGATKSTLSRDDFSIAVRLLLKLFQAILRKPTEQGARVYMVSADMAGKGHGGFYSYGKIQEPAATLVGVENEKLQEKVWEDVLKALRKDEPQVDTFLAHI</sequence>
<accession>A0A6A6C139</accession>
<dbReference type="GeneID" id="54567730"/>
<dbReference type="AlphaFoldDB" id="A0A6A6C139"/>